<dbReference type="RefSeq" id="WP_315947312.1">
    <property type="nucleotide sequence ID" value="NZ_JAWCUA010000010.1"/>
</dbReference>
<dbReference type="Gene3D" id="2.30.30.830">
    <property type="match status" value="1"/>
</dbReference>
<gene>
    <name evidence="2" type="ORF">RT723_11905</name>
    <name evidence="3" type="ORF">RT723_11990</name>
</gene>
<reference evidence="2 4" key="1">
    <citation type="submission" date="2023-10" db="EMBL/GenBank/DDBJ databases">
        <title>Psychrosphaera aquimaarina strain SW33 isolated from seawater.</title>
        <authorList>
            <person name="Bayburt H."/>
            <person name="Kim J.M."/>
            <person name="Choi B.J."/>
            <person name="Jeon C.O."/>
        </authorList>
    </citation>
    <scope>NUCLEOTIDE SEQUENCE [LARGE SCALE GENOMIC DNA]</scope>
    <source>
        <strain evidence="2 4">KCTC 52743</strain>
    </source>
</reference>
<organism evidence="2 4">
    <name type="scientific">Psychrosphaera aquimarina</name>
    <dbReference type="NCBI Taxonomy" id="2044854"/>
    <lineage>
        <taxon>Bacteria</taxon>
        <taxon>Pseudomonadati</taxon>
        <taxon>Pseudomonadota</taxon>
        <taxon>Gammaproteobacteria</taxon>
        <taxon>Alteromonadales</taxon>
        <taxon>Pseudoalteromonadaceae</taxon>
        <taxon>Psychrosphaera</taxon>
    </lineage>
</organism>
<keyword evidence="1" id="KW-0732">Signal</keyword>
<evidence type="ECO:0000256" key="1">
    <source>
        <dbReference type="SAM" id="SignalP"/>
    </source>
</evidence>
<evidence type="ECO:0000313" key="2">
    <source>
        <dbReference type="EMBL" id="MDU0113689.1"/>
    </source>
</evidence>
<feature type="chain" id="PRO_5045032664" description="MSHA biogenesis protein MshK" evidence="1">
    <location>
        <begin position="24"/>
        <end position="115"/>
    </location>
</feature>
<sequence>MLLKYKKFCLLIVTLLLPWQVNADKIHDPTKPQLKSLTSQTVSKTNTITGQVEKVSMPAMTLQGIMDRRDTKIAIISDQIYAKGDKINGYIISQINHDNVVLVNSETQRRLYIYE</sequence>
<comment type="caution">
    <text evidence="2">The sequence shown here is derived from an EMBL/GenBank/DDBJ whole genome shotgun (WGS) entry which is preliminary data.</text>
</comment>
<name>A0ABU3R1Z6_9GAMM</name>
<protein>
    <recommendedName>
        <fullName evidence="5">MSHA biogenesis protein MshK</fullName>
    </recommendedName>
</protein>
<evidence type="ECO:0000313" key="3">
    <source>
        <dbReference type="EMBL" id="MDU0113704.1"/>
    </source>
</evidence>
<accession>A0ABU3R1Z6</accession>
<dbReference type="Proteomes" id="UP001257914">
    <property type="component" value="Unassembled WGS sequence"/>
</dbReference>
<evidence type="ECO:0008006" key="5">
    <source>
        <dbReference type="Google" id="ProtNLM"/>
    </source>
</evidence>
<feature type="signal peptide" evidence="1">
    <location>
        <begin position="1"/>
        <end position="23"/>
    </location>
</feature>
<keyword evidence="4" id="KW-1185">Reference proteome</keyword>
<evidence type="ECO:0000313" key="4">
    <source>
        <dbReference type="Proteomes" id="UP001257914"/>
    </source>
</evidence>
<proteinExistence type="predicted"/>
<dbReference type="EMBL" id="JAWCUA010000010">
    <property type="protein sequence ID" value="MDU0113689.1"/>
    <property type="molecule type" value="Genomic_DNA"/>
</dbReference>
<dbReference type="EMBL" id="JAWCUA010000010">
    <property type="protein sequence ID" value="MDU0113704.1"/>
    <property type="molecule type" value="Genomic_DNA"/>
</dbReference>